<keyword evidence="3" id="KW-1185">Reference proteome</keyword>
<keyword evidence="1" id="KW-1133">Transmembrane helix</keyword>
<dbReference type="EMBL" id="JAWHTF010000010">
    <property type="protein sequence ID" value="MDU8887342.1"/>
    <property type="molecule type" value="Genomic_DNA"/>
</dbReference>
<gene>
    <name evidence="2" type="ORF">RXV94_14315</name>
</gene>
<keyword evidence="1" id="KW-0472">Membrane</keyword>
<dbReference type="InterPro" id="IPR046077">
    <property type="entry name" value="DUF6095"/>
</dbReference>
<evidence type="ECO:0000313" key="3">
    <source>
        <dbReference type="Proteomes" id="UP001268651"/>
    </source>
</evidence>
<protein>
    <submittedName>
        <fullName evidence="2">DUF6095 family protein</fullName>
    </submittedName>
</protein>
<keyword evidence="1" id="KW-0812">Transmembrane</keyword>
<sequence>MKTKRTDKDLLLKGLKIMGLTLICMFLGPTLIYIAFSNQEKPLYIPILIVAIIICSLAVYFGFKGIKTILDSMFKSNISN</sequence>
<organism evidence="2 3">
    <name type="scientific">Gilvirhabdus luticola</name>
    <dbReference type="NCBI Taxonomy" id="3079858"/>
    <lineage>
        <taxon>Bacteria</taxon>
        <taxon>Pseudomonadati</taxon>
        <taxon>Bacteroidota</taxon>
        <taxon>Flavobacteriia</taxon>
        <taxon>Flavobacteriales</taxon>
        <taxon>Flavobacteriaceae</taxon>
        <taxon>Gilvirhabdus</taxon>
    </lineage>
</organism>
<comment type="caution">
    <text evidence="2">The sequence shown here is derived from an EMBL/GenBank/DDBJ whole genome shotgun (WGS) entry which is preliminary data.</text>
</comment>
<proteinExistence type="predicted"/>
<accession>A0ABU3UAA8</accession>
<dbReference type="Pfam" id="PF19589">
    <property type="entry name" value="DUF6095"/>
    <property type="match status" value="1"/>
</dbReference>
<reference evidence="2 3" key="1">
    <citation type="submission" date="2023-10" db="EMBL/GenBank/DDBJ databases">
        <title>Marimonas sp. nov. isolated from tidal mud flat.</title>
        <authorList>
            <person name="Jaincy N.J."/>
            <person name="Srinivasan S."/>
            <person name="Lee S.-S."/>
        </authorList>
    </citation>
    <scope>NUCLEOTIDE SEQUENCE [LARGE SCALE GENOMIC DNA]</scope>
    <source>
        <strain evidence="2 3">MJ-SS3</strain>
    </source>
</reference>
<evidence type="ECO:0000256" key="1">
    <source>
        <dbReference type="SAM" id="Phobius"/>
    </source>
</evidence>
<dbReference type="RefSeq" id="WP_316663606.1">
    <property type="nucleotide sequence ID" value="NZ_JAWHTF010000010.1"/>
</dbReference>
<dbReference type="Proteomes" id="UP001268651">
    <property type="component" value="Unassembled WGS sequence"/>
</dbReference>
<evidence type="ECO:0000313" key="2">
    <source>
        <dbReference type="EMBL" id="MDU8887342.1"/>
    </source>
</evidence>
<name>A0ABU3UAA8_9FLAO</name>
<feature type="transmembrane region" description="Helical" evidence="1">
    <location>
        <begin position="43"/>
        <end position="63"/>
    </location>
</feature>
<feature type="transmembrane region" description="Helical" evidence="1">
    <location>
        <begin position="20"/>
        <end position="37"/>
    </location>
</feature>